<evidence type="ECO:0000256" key="1">
    <source>
        <dbReference type="SAM" id="MobiDB-lite"/>
    </source>
</evidence>
<dbReference type="EMBL" id="JBGBPQ010000019">
    <property type="protein sequence ID" value="KAL1504921.1"/>
    <property type="molecule type" value="Genomic_DNA"/>
</dbReference>
<proteinExistence type="predicted"/>
<dbReference type="InterPro" id="IPR009651">
    <property type="entry name" value="Met_g_lyase_put"/>
</dbReference>
<dbReference type="Proteomes" id="UP001515480">
    <property type="component" value="Unassembled WGS sequence"/>
</dbReference>
<dbReference type="InterPro" id="IPR015424">
    <property type="entry name" value="PyrdxlP-dep_Trfase"/>
</dbReference>
<dbReference type="Pfam" id="PF06838">
    <property type="entry name" value="Met_gamma_lyase"/>
    <property type="match status" value="1"/>
</dbReference>
<comment type="caution">
    <text evidence="2">The sequence shown here is derived from an EMBL/GenBank/DDBJ whole genome shotgun (WGS) entry which is preliminary data.</text>
</comment>
<reference evidence="2 3" key="1">
    <citation type="journal article" date="2024" name="Science">
        <title>Giant polyketide synthase enzymes in the biosynthesis of giant marine polyether toxins.</title>
        <authorList>
            <person name="Fallon T.R."/>
            <person name="Shende V.V."/>
            <person name="Wierzbicki I.H."/>
            <person name="Pendleton A.L."/>
            <person name="Watervoot N.F."/>
            <person name="Auber R.P."/>
            <person name="Gonzalez D.J."/>
            <person name="Wisecaver J.H."/>
            <person name="Moore B.S."/>
        </authorList>
    </citation>
    <scope>NUCLEOTIDE SEQUENCE [LARGE SCALE GENOMIC DNA]</scope>
    <source>
        <strain evidence="2 3">12B1</strain>
    </source>
</reference>
<sequence>MPPLLAPLLCSFCFPLNAPLPQHGPAVSRRAPPSSMCTDAPVDRAIASLQLTFAAIDRRTEVKLRQVLAAFRRHAVGAHHFAGVNGYGHGDLGREVLDSIYADLMGAEAALVRVQFFSGTHAIACALFGVLRPGQELLGVSGAPYDTLEEVIGLRGRTDDLLRGTLADFGVRYAQVELLPGGVFDLQAIEAAITPATRVVHVQRSCGYAWRPSIPVAEIGRLADWLKRRDPSLVLFVDNCYGEFVEDMEPCAVGAHLVAGSLIKNPGGTIAPTGGYVAGRADLVAAAGRRLSAPGVEGGATLGMNRAFFQGLFMAPQVVGEAMKGAELIARVMESLGYECNPPAGSPRTDIIQAVRLKERENVIAFCEAVQRCSPVGAHVLPTPGTTPGYGDEVIFADGTFVDGSTLELSADGPLREPYAVYMQGGTHWTHWSIVLREALQAIPRGADDTASDESPGRSSEIPKSTRYAGRRGLKNA</sequence>
<dbReference type="AlphaFoldDB" id="A0AB34IR76"/>
<gene>
    <name evidence="2" type="ORF">AB1Y20_008688</name>
</gene>
<protein>
    <recommendedName>
        <fullName evidence="4">Aluminum resistance family protein</fullName>
    </recommendedName>
</protein>
<keyword evidence="3" id="KW-1185">Reference proteome</keyword>
<dbReference type="PANTHER" id="PTHR46658:SF1">
    <property type="entry name" value="CYS OR MET METABOLISM PYRIDOXAL-PHOSPHATE-DEPENDENT ENZYME"/>
    <property type="match status" value="1"/>
</dbReference>
<name>A0AB34IR76_PRYPA</name>
<dbReference type="PANTHER" id="PTHR46658">
    <property type="entry name" value="CYS OR MET METABOLISM PYRIDOXAL-PHOSPHATE-DEPENDENT ENZYME"/>
    <property type="match status" value="1"/>
</dbReference>
<dbReference type="SUPFAM" id="SSF53383">
    <property type="entry name" value="PLP-dependent transferases"/>
    <property type="match status" value="1"/>
</dbReference>
<dbReference type="Gene3D" id="3.40.640.10">
    <property type="entry name" value="Type I PLP-dependent aspartate aminotransferase-like (Major domain)"/>
    <property type="match status" value="1"/>
</dbReference>
<evidence type="ECO:0000313" key="3">
    <source>
        <dbReference type="Proteomes" id="UP001515480"/>
    </source>
</evidence>
<evidence type="ECO:0000313" key="2">
    <source>
        <dbReference type="EMBL" id="KAL1504921.1"/>
    </source>
</evidence>
<feature type="region of interest" description="Disordered" evidence="1">
    <location>
        <begin position="445"/>
        <end position="477"/>
    </location>
</feature>
<organism evidence="2 3">
    <name type="scientific">Prymnesium parvum</name>
    <name type="common">Toxic golden alga</name>
    <dbReference type="NCBI Taxonomy" id="97485"/>
    <lineage>
        <taxon>Eukaryota</taxon>
        <taxon>Haptista</taxon>
        <taxon>Haptophyta</taxon>
        <taxon>Prymnesiophyceae</taxon>
        <taxon>Prymnesiales</taxon>
        <taxon>Prymnesiaceae</taxon>
        <taxon>Prymnesium</taxon>
    </lineage>
</organism>
<accession>A0AB34IR76</accession>
<dbReference type="Gene3D" id="3.90.1150.60">
    <property type="entry name" value="Methioning gamme-lyase, C-terminal domain"/>
    <property type="match status" value="1"/>
</dbReference>
<evidence type="ECO:0008006" key="4">
    <source>
        <dbReference type="Google" id="ProtNLM"/>
    </source>
</evidence>
<dbReference type="InterPro" id="IPR015421">
    <property type="entry name" value="PyrdxlP-dep_Trfase_major"/>
</dbReference>